<dbReference type="KEGG" id="phu:Phum_PHUM301400"/>
<protein>
    <submittedName>
        <fullName evidence="2 3">Uncharacterized protein</fullName>
    </submittedName>
</protein>
<accession>E0VM60</accession>
<evidence type="ECO:0000313" key="4">
    <source>
        <dbReference type="Proteomes" id="UP000009046"/>
    </source>
</evidence>
<feature type="compositionally biased region" description="Polar residues" evidence="1">
    <location>
        <begin position="166"/>
        <end position="177"/>
    </location>
</feature>
<dbReference type="GO" id="GO:0000978">
    <property type="term" value="F:RNA polymerase II cis-regulatory region sequence-specific DNA binding"/>
    <property type="evidence" value="ECO:0007669"/>
    <property type="project" value="TreeGrafter"/>
</dbReference>
<feature type="compositionally biased region" description="Polar residues" evidence="1">
    <location>
        <begin position="212"/>
        <end position="231"/>
    </location>
</feature>
<keyword evidence="4" id="KW-1185">Reference proteome</keyword>
<feature type="region of interest" description="Disordered" evidence="1">
    <location>
        <begin position="166"/>
        <end position="231"/>
    </location>
</feature>
<dbReference type="OrthoDB" id="10055441at2759"/>
<dbReference type="Pfam" id="PF00859">
    <property type="entry name" value="CTF_NFI"/>
    <property type="match status" value="1"/>
</dbReference>
<feature type="region of interest" description="Disordered" evidence="1">
    <location>
        <begin position="110"/>
        <end position="151"/>
    </location>
</feature>
<dbReference type="InterPro" id="IPR000647">
    <property type="entry name" value="CTF/NFI"/>
</dbReference>
<dbReference type="VEuPathDB" id="VectorBase:PHUM301400"/>
<name>E0VM60_PEDHC</name>
<dbReference type="FunCoup" id="E0VM60">
    <property type="interactions" value="40"/>
</dbReference>
<feature type="compositionally biased region" description="Gly residues" evidence="1">
    <location>
        <begin position="497"/>
        <end position="509"/>
    </location>
</feature>
<feature type="compositionally biased region" description="Gly residues" evidence="1">
    <location>
        <begin position="197"/>
        <end position="207"/>
    </location>
</feature>
<reference evidence="3" key="3">
    <citation type="submission" date="2021-02" db="UniProtKB">
        <authorList>
            <consortium name="EnsemblMetazoa"/>
        </authorList>
    </citation>
    <scope>IDENTIFICATION</scope>
    <source>
        <strain evidence="3">USDA</strain>
    </source>
</reference>
<feature type="compositionally biased region" description="Pro residues" evidence="1">
    <location>
        <begin position="512"/>
        <end position="539"/>
    </location>
</feature>
<feature type="compositionally biased region" description="Polar residues" evidence="1">
    <location>
        <begin position="110"/>
        <end position="129"/>
    </location>
</feature>
<feature type="compositionally biased region" description="Low complexity" evidence="1">
    <location>
        <begin position="424"/>
        <end position="441"/>
    </location>
</feature>
<gene>
    <name evidence="3" type="primary">8229837</name>
    <name evidence="2" type="ORF">Phum_PHUM301400</name>
</gene>
<dbReference type="EnsemblMetazoa" id="PHUM301400-RA">
    <property type="protein sequence ID" value="PHUM301400-PA"/>
    <property type="gene ID" value="PHUM301400"/>
</dbReference>
<reference evidence="2" key="2">
    <citation type="submission" date="2007-04" db="EMBL/GenBank/DDBJ databases">
        <title>The genome of the human body louse.</title>
        <authorList>
            <consortium name="The Human Body Louse Genome Consortium"/>
            <person name="Kirkness E."/>
            <person name="Walenz B."/>
            <person name="Hass B."/>
            <person name="Bruggner R."/>
            <person name="Strausberg R."/>
        </authorList>
    </citation>
    <scope>NUCLEOTIDE SEQUENCE</scope>
    <source>
        <strain evidence="2">USDA</strain>
    </source>
</reference>
<feature type="region of interest" description="Disordered" evidence="1">
    <location>
        <begin position="484"/>
        <end position="539"/>
    </location>
</feature>
<sequence length="539" mass="56921">MSLLFKLLRNIKELLPLWNLAKLLSGICDNNNDKDDDRGIKGYTHNPYNGVVCNDTILATGVFSSKELWRLSKASIISSVNGIQPTLNTIKIENPGYYCSSYTPPATDHSSLLSGGTYSPLSLPRSTHSPGVGGESRNKRLRRLSSADEEMELVREKTEAVYYGQSPASLSSQTSWHSDVDHGGVRSSQSPRTLVVSGGGGGGGGHTSGSSLRSASPLPTGNSRTRQGLSTQHNVVTSLAGSSLGVGGYYQTQAPHHSPKYPENGHDTLSDFVTFVCQEAENTQQGPQVQGNITRNSAKLAQYYPSSMLPPPPPPPMARPVAIIRSTGELTNSPPTSTTPPITNSSSSPDGHCHDPGLSPSPPNLGTEMPSVRVSSVVTSPFAVSREYTFSHIHTQPGQLFSYPNMSGMTGVISPTNLSLFTGPSVTRPPQSTPRSTPIPRWNAPFISLDEDYNMMPLMPGTNPGDQGSLIDTDERYFSTVAHGEDLDGSTTNQGGLVTGGPGSTGSSGGAPTPPSRTPNPQPQPAPGSGPPTPVKSQP</sequence>
<dbReference type="eggNOG" id="KOG3663">
    <property type="taxonomic scope" value="Eukaryota"/>
</dbReference>
<feature type="region of interest" description="Disordered" evidence="1">
    <location>
        <begin position="422"/>
        <end position="443"/>
    </location>
</feature>
<dbReference type="EMBL" id="DS235290">
    <property type="protein sequence ID" value="EEB14466.1"/>
    <property type="molecule type" value="Genomic_DNA"/>
</dbReference>
<evidence type="ECO:0000313" key="3">
    <source>
        <dbReference type="EnsemblMetazoa" id="PHUM301400-PA"/>
    </source>
</evidence>
<feature type="region of interest" description="Disordered" evidence="1">
    <location>
        <begin position="328"/>
        <end position="369"/>
    </location>
</feature>
<dbReference type="InParanoid" id="E0VM60"/>
<proteinExistence type="predicted"/>
<dbReference type="HOGENOM" id="CLU_505609_0_0_1"/>
<evidence type="ECO:0000313" key="2">
    <source>
        <dbReference type="EMBL" id="EEB14466.1"/>
    </source>
</evidence>
<dbReference type="GO" id="GO:0005634">
    <property type="term" value="C:nucleus"/>
    <property type="evidence" value="ECO:0007669"/>
    <property type="project" value="InterPro"/>
</dbReference>
<feature type="compositionally biased region" description="Low complexity" evidence="1">
    <location>
        <begin position="331"/>
        <end position="349"/>
    </location>
</feature>
<dbReference type="GO" id="GO:0000981">
    <property type="term" value="F:DNA-binding transcription factor activity, RNA polymerase II-specific"/>
    <property type="evidence" value="ECO:0007669"/>
    <property type="project" value="TreeGrafter"/>
</dbReference>
<dbReference type="PANTHER" id="PTHR11492:SF8">
    <property type="entry name" value="NUCLEAR FACTOR I, ISOFORM B"/>
    <property type="match status" value="1"/>
</dbReference>
<evidence type="ECO:0000256" key="1">
    <source>
        <dbReference type="SAM" id="MobiDB-lite"/>
    </source>
</evidence>
<dbReference type="AlphaFoldDB" id="E0VM60"/>
<dbReference type="RefSeq" id="XP_002427204.1">
    <property type="nucleotide sequence ID" value="XM_002427159.1"/>
</dbReference>
<dbReference type="CTD" id="8229837"/>
<reference evidence="2" key="1">
    <citation type="submission" date="2007-04" db="EMBL/GenBank/DDBJ databases">
        <title>Annotation of Pediculus humanus corporis strain USDA.</title>
        <authorList>
            <person name="Kirkness E."/>
            <person name="Hannick L."/>
            <person name="Hass B."/>
            <person name="Bruggner R."/>
            <person name="Lawson D."/>
            <person name="Bidwell S."/>
            <person name="Joardar V."/>
            <person name="Caler E."/>
            <person name="Walenz B."/>
            <person name="Inman J."/>
            <person name="Schobel S."/>
            <person name="Galinsky K."/>
            <person name="Amedeo P."/>
            <person name="Strausberg R."/>
        </authorList>
    </citation>
    <scope>NUCLEOTIDE SEQUENCE</scope>
    <source>
        <strain evidence="2">USDA</strain>
    </source>
</reference>
<dbReference type="GeneID" id="8229837"/>
<dbReference type="EMBL" id="AAZO01003506">
    <property type="status" value="NOT_ANNOTATED_CDS"/>
    <property type="molecule type" value="Genomic_DNA"/>
</dbReference>
<dbReference type="PANTHER" id="PTHR11492">
    <property type="entry name" value="NUCLEAR FACTOR I"/>
    <property type="match status" value="1"/>
</dbReference>
<dbReference type="OMA" id="DEGMDYN"/>
<organism>
    <name type="scientific">Pediculus humanus subsp. corporis</name>
    <name type="common">Body louse</name>
    <dbReference type="NCBI Taxonomy" id="121224"/>
    <lineage>
        <taxon>Eukaryota</taxon>
        <taxon>Metazoa</taxon>
        <taxon>Ecdysozoa</taxon>
        <taxon>Arthropoda</taxon>
        <taxon>Hexapoda</taxon>
        <taxon>Insecta</taxon>
        <taxon>Pterygota</taxon>
        <taxon>Neoptera</taxon>
        <taxon>Paraneoptera</taxon>
        <taxon>Psocodea</taxon>
        <taxon>Troctomorpha</taxon>
        <taxon>Phthiraptera</taxon>
        <taxon>Anoplura</taxon>
        <taxon>Pediculidae</taxon>
        <taxon>Pediculus</taxon>
    </lineage>
</organism>
<dbReference type="Proteomes" id="UP000009046">
    <property type="component" value="Unassembled WGS sequence"/>
</dbReference>